<dbReference type="GeneID" id="96777582"/>
<comment type="caution">
    <text evidence="1">The sequence shown here is derived from an EMBL/GenBank/DDBJ whole genome shotgun (WGS) entry which is preliminary data.</text>
</comment>
<proteinExistence type="predicted"/>
<dbReference type="AlphaFoldDB" id="A0A6I2U843"/>
<dbReference type="EMBL" id="VUNR01000002">
    <property type="protein sequence ID" value="MSU07673.1"/>
    <property type="molecule type" value="Genomic_DNA"/>
</dbReference>
<evidence type="ECO:0000313" key="2">
    <source>
        <dbReference type="Proteomes" id="UP000433181"/>
    </source>
</evidence>
<sequence length="92" mass="10319">MGCFSECVSYANIKGTFRIYQGNIFLTINNPRNDSVVSLTLNPMQVSILGRAMLKSTADVRIQDLEGKHIFGDMEIEFMEEKKCNVNNEPAA</sequence>
<reference evidence="1 2" key="1">
    <citation type="submission" date="2019-08" db="EMBL/GenBank/DDBJ databases">
        <title>In-depth cultivation of the pig gut microbiome towards novel bacterial diversity and tailored functional studies.</title>
        <authorList>
            <person name="Wylensek D."/>
            <person name="Hitch T.C.A."/>
            <person name="Clavel T."/>
        </authorList>
    </citation>
    <scope>NUCLEOTIDE SEQUENCE [LARGE SCALE GENOMIC DNA]</scope>
    <source>
        <strain evidence="1 2">WCA-693-APC-5D-A</strain>
    </source>
</reference>
<dbReference type="RefSeq" id="WP_154405436.1">
    <property type="nucleotide sequence ID" value="NZ_VUNR01000002.1"/>
</dbReference>
<dbReference type="Proteomes" id="UP000433181">
    <property type="component" value="Unassembled WGS sequence"/>
</dbReference>
<evidence type="ECO:0000313" key="1">
    <source>
        <dbReference type="EMBL" id="MSU07673.1"/>
    </source>
</evidence>
<accession>A0A6I2U843</accession>
<keyword evidence="2" id="KW-1185">Reference proteome</keyword>
<organism evidence="1 2">
    <name type="scientific">Anaerovibrio slackiae</name>
    <dbReference type="NCBI Taxonomy" id="2652309"/>
    <lineage>
        <taxon>Bacteria</taxon>
        <taxon>Bacillati</taxon>
        <taxon>Bacillota</taxon>
        <taxon>Negativicutes</taxon>
        <taxon>Selenomonadales</taxon>
        <taxon>Selenomonadaceae</taxon>
        <taxon>Anaerovibrio</taxon>
    </lineage>
</organism>
<gene>
    <name evidence="1" type="ORF">FYJ84_01500</name>
</gene>
<protein>
    <submittedName>
        <fullName evidence="1">Uncharacterized protein</fullName>
    </submittedName>
</protein>
<name>A0A6I2U843_9FIRM</name>